<dbReference type="WBParaSite" id="Pan_g4524.t1">
    <property type="protein sequence ID" value="Pan_g4524.t1"/>
    <property type="gene ID" value="Pan_g4524"/>
</dbReference>
<dbReference type="InterPro" id="IPR033929">
    <property type="entry name" value="Tensin_PTB"/>
</dbReference>
<dbReference type="SMART" id="SM00462">
    <property type="entry name" value="PTB"/>
    <property type="match status" value="1"/>
</dbReference>
<dbReference type="InterPro" id="IPR013625">
    <property type="entry name" value="PTB"/>
</dbReference>
<keyword evidence="3" id="KW-0904">Protein phosphatase</keyword>
<protein>
    <submittedName>
        <fullName evidence="9">SH2 domain-containing protein</fullName>
    </submittedName>
</protein>
<keyword evidence="2" id="KW-0378">Hydrolase</keyword>
<reference evidence="8" key="1">
    <citation type="journal article" date="2013" name="Genetics">
        <title>The draft genome and transcriptome of Panagrellus redivivus are shaped by the harsh demands of a free-living lifestyle.</title>
        <authorList>
            <person name="Srinivasan J."/>
            <person name="Dillman A.R."/>
            <person name="Macchietto M.G."/>
            <person name="Heikkinen L."/>
            <person name="Lakso M."/>
            <person name="Fracchia K.M."/>
            <person name="Antoshechkin I."/>
            <person name="Mortazavi A."/>
            <person name="Wong G."/>
            <person name="Sternberg P.W."/>
        </authorList>
    </citation>
    <scope>NUCLEOTIDE SEQUENCE [LARGE SCALE GENOMIC DNA]</scope>
    <source>
        <strain evidence="8">MT8872</strain>
    </source>
</reference>
<dbReference type="InterPro" id="IPR035012">
    <property type="entry name" value="Tensin-like_SH2"/>
</dbReference>
<feature type="compositionally biased region" description="Basic and acidic residues" evidence="6">
    <location>
        <begin position="604"/>
        <end position="615"/>
    </location>
</feature>
<feature type="region of interest" description="Disordered" evidence="6">
    <location>
        <begin position="1"/>
        <end position="28"/>
    </location>
</feature>
<name>A0A7E4VYW3_PANRE</name>
<dbReference type="SUPFAM" id="SSF50729">
    <property type="entry name" value="PH domain-like"/>
    <property type="match status" value="1"/>
</dbReference>
<keyword evidence="4 5" id="KW-0727">SH2 domain</keyword>
<dbReference type="InterPro" id="IPR006020">
    <property type="entry name" value="PTB/PI_dom"/>
</dbReference>
<feature type="region of interest" description="Disordered" evidence="6">
    <location>
        <begin position="188"/>
        <end position="218"/>
    </location>
</feature>
<feature type="compositionally biased region" description="Polar residues" evidence="6">
    <location>
        <begin position="1007"/>
        <end position="1026"/>
    </location>
</feature>
<sequence>MEDSKNYLPGSASRTIPIHKTGSSSRVPDVHINIKNVDPDEISEVSVSEISQSVTHVVQIKRLNRPSSVYQPKISAKDLLDDESDVKKAESSDVGPSESAPSTSELPVEPESEGQAKQEVRLSNAVPGLELQKPPESAEVDHVVKESETFAITAIGIITACEGADDVITEEEVSEASIAVPVAVVNSALPPTSDNRKPRLEKRPSIASADEGSGASSQFDVSEIPLDLVDIKWEESRAYNLLPQHGTPLIAVSGPSQESVFNPEAENYTSKTLASPVERRKLKPVGEASIDEAIDNLIQSTQFDVDAKPAAADVDVVETVVMQSNKIPGFEIGSNEESSNLERAVAESMDDIIESALRDVVDGTPKLEDSTTTVATVIMSDAVPKVDDAQATAEGADKKTSVENIDVVIVSDEASVKPDEQKPLEEGDTISITHVAPQTAAAQAELENQPKSSETTVTTIFPTAVETTSTEANLKEVVSASFDKEAVAPANVKRSEVQPYVPLEDVDGSVLMAMTESEPVDANVTSKTSNDEPAGPSTESLSEMDLKEFVLLEAAATSEIPVDVSESIDVENLAAAEATKESKTAHHTAPFPVDTQPPTETENIPEKSDKPKQVEESQLPGTSSKVEENVEIPVTVEDVTDRQHRESAPEPSSTHFPVTSDELISESEYPPSDPDERPIIHQQSFEIPVIFEKKSTGEWPVTESEDEVSKVEHSEVAPLATAVSTAPTVSETAITVENVTSEQTVPETAKVELSDAKSLVTAVTTAPEACETAITVQNVTNDQQVNENAKVEPATVTKEVVSDATPLLEEAPDEIEIPVRYNDKDVLPEVPEVTLRELIAEVPIQFEYDTDASLDIDIDHEYSEAAKALSTIAEEHSEAVSPTTPDQDLIEEIHHVNEALAPIDEPVTDKTPVSTEKLAPQPSEAKPEDDDEPIEQVTTTSILQMAPLHKSRESSDLPELVRKRTASAEPEDVPVLHTEPAQQAHFRKSLTPEPSAPRRNASKDSSDTQSVTQTDDLTYVTVQAAPSDSEHRDRDRRQSTPTERGTLDLISSASDSFFDATEGLEKPPPRERTRSREKDLTPVAEVVTLRGGDIDVTVEDVVVDEEDYKPVIRLRKRESRNEPEERDETTPKPVPQASTSKVVEDENRKQSTTSIIKLRNDGDDNDASASQEQPADPDVNREPDVVVNRVKRQEAHPLQLLEDDSFEERYRTREEKLFRELAAHPASPIFDQPPPQRKTSEDIRRPDTLTETRKPATEHQSEPTQGVRTILLSPRKAHQEDRTRSPQNKSPVTADSIIRDLREVNLEITRAAVKSPSPSRSEDCFSPRTLTRINNLNVIWENGTEARNNGQPRNENEGGDVITHHPVFVKDTSKYWYKPTISREDAISMLREKPPGTFVVRDSNSFPGAFGLALKVAKPPEGVPLGDGNELVRHFLIEPSPKGVKLKGCNNEPVFGTLAALVYQHSITPMALPCRLLLPEYDPASTPEHLSAAQALLEQGAACNVTYIYSFDTESLTGPEAVRRAVADTFVQFNRGTVRAVNVHFKVSAQGITLTDNTRTLFFRRHYPVNSVIFAGIDPEDRKWDNNSVGQLPPTYVRQARIFGFVARKISSRADNACHVFAELDPEQPASAVVNFITKVMMGQNQTNRAKTPVA</sequence>
<dbReference type="PANTHER" id="PTHR45734">
    <property type="entry name" value="TENSIN"/>
    <property type="match status" value="1"/>
</dbReference>
<evidence type="ECO:0000259" key="7">
    <source>
        <dbReference type="PROSITE" id="PS50001"/>
    </source>
</evidence>
<dbReference type="CDD" id="cd09927">
    <property type="entry name" value="SH2_Tensin_like"/>
    <property type="match status" value="1"/>
</dbReference>
<keyword evidence="8" id="KW-1185">Reference proteome</keyword>
<feature type="region of interest" description="Disordered" evidence="6">
    <location>
        <begin position="1222"/>
        <end position="1296"/>
    </location>
</feature>
<dbReference type="Pfam" id="PF08416">
    <property type="entry name" value="PTB"/>
    <property type="match status" value="1"/>
</dbReference>
<evidence type="ECO:0000256" key="6">
    <source>
        <dbReference type="SAM" id="MobiDB-lite"/>
    </source>
</evidence>
<feature type="domain" description="SH2" evidence="7">
    <location>
        <begin position="1376"/>
        <end position="1480"/>
    </location>
</feature>
<evidence type="ECO:0000256" key="3">
    <source>
        <dbReference type="ARBA" id="ARBA00022912"/>
    </source>
</evidence>
<feature type="region of interest" description="Disordered" evidence="6">
    <location>
        <begin position="519"/>
        <end position="544"/>
    </location>
</feature>
<dbReference type="SMART" id="SM00252">
    <property type="entry name" value="SH2"/>
    <property type="match status" value="1"/>
</dbReference>
<evidence type="ECO:0000256" key="4">
    <source>
        <dbReference type="ARBA" id="ARBA00022999"/>
    </source>
</evidence>
<feature type="region of interest" description="Disordered" evidence="6">
    <location>
        <begin position="900"/>
        <end position="1084"/>
    </location>
</feature>
<feature type="compositionally biased region" description="Basic and acidic residues" evidence="6">
    <location>
        <begin position="1238"/>
        <end position="1261"/>
    </location>
</feature>
<dbReference type="PANTHER" id="PTHR45734:SF10">
    <property type="entry name" value="BLISTERY, ISOFORM A"/>
    <property type="match status" value="1"/>
</dbReference>
<reference evidence="9" key="2">
    <citation type="submission" date="2020-10" db="UniProtKB">
        <authorList>
            <consortium name="WormBaseParasite"/>
        </authorList>
    </citation>
    <scope>IDENTIFICATION</scope>
</reference>
<evidence type="ECO:0000313" key="8">
    <source>
        <dbReference type="Proteomes" id="UP000492821"/>
    </source>
</evidence>
<dbReference type="PROSITE" id="PS50001">
    <property type="entry name" value="SH2"/>
    <property type="match status" value="1"/>
</dbReference>
<dbReference type="CDD" id="cd01213">
    <property type="entry name" value="PTB_tensin"/>
    <property type="match status" value="1"/>
</dbReference>
<comment type="similarity">
    <text evidence="1">Belongs to the PTEN phosphatase protein family.</text>
</comment>
<dbReference type="Gene3D" id="3.30.505.10">
    <property type="entry name" value="SH2 domain"/>
    <property type="match status" value="1"/>
</dbReference>
<feature type="compositionally biased region" description="Basic and acidic residues" evidence="6">
    <location>
        <begin position="75"/>
        <end position="91"/>
    </location>
</feature>
<feature type="compositionally biased region" description="Polar residues" evidence="6">
    <location>
        <begin position="1039"/>
        <end position="1055"/>
    </location>
</feature>
<dbReference type="GO" id="GO:0005925">
    <property type="term" value="C:focal adhesion"/>
    <property type="evidence" value="ECO:0007669"/>
    <property type="project" value="TreeGrafter"/>
</dbReference>
<evidence type="ECO:0000256" key="1">
    <source>
        <dbReference type="ARBA" id="ARBA00007881"/>
    </source>
</evidence>
<evidence type="ECO:0000256" key="2">
    <source>
        <dbReference type="ARBA" id="ARBA00022801"/>
    </source>
</evidence>
<accession>A0A7E4VYW3</accession>
<dbReference type="SUPFAM" id="SSF55550">
    <property type="entry name" value="SH2 domain"/>
    <property type="match status" value="1"/>
</dbReference>
<proteinExistence type="inferred from homology"/>
<evidence type="ECO:0000256" key="5">
    <source>
        <dbReference type="PROSITE-ProRule" id="PRU00191"/>
    </source>
</evidence>
<feature type="region of interest" description="Disordered" evidence="6">
    <location>
        <begin position="71"/>
        <end position="139"/>
    </location>
</feature>
<feature type="region of interest" description="Disordered" evidence="6">
    <location>
        <begin position="575"/>
        <end position="678"/>
    </location>
</feature>
<dbReference type="Proteomes" id="UP000492821">
    <property type="component" value="Unassembled WGS sequence"/>
</dbReference>
<dbReference type="GO" id="GO:0004721">
    <property type="term" value="F:phosphoprotein phosphatase activity"/>
    <property type="evidence" value="ECO:0007669"/>
    <property type="project" value="UniProtKB-KW"/>
</dbReference>
<dbReference type="InterPro" id="IPR036860">
    <property type="entry name" value="SH2_dom_sf"/>
</dbReference>
<dbReference type="Pfam" id="PF00017">
    <property type="entry name" value="SH2"/>
    <property type="match status" value="1"/>
</dbReference>
<organism evidence="8 9">
    <name type="scientific">Panagrellus redivivus</name>
    <name type="common">Microworm</name>
    <dbReference type="NCBI Taxonomy" id="6233"/>
    <lineage>
        <taxon>Eukaryota</taxon>
        <taxon>Metazoa</taxon>
        <taxon>Ecdysozoa</taxon>
        <taxon>Nematoda</taxon>
        <taxon>Chromadorea</taxon>
        <taxon>Rhabditida</taxon>
        <taxon>Tylenchina</taxon>
        <taxon>Panagrolaimomorpha</taxon>
        <taxon>Panagrolaimoidea</taxon>
        <taxon>Panagrolaimidae</taxon>
        <taxon>Panagrellus</taxon>
    </lineage>
</organism>
<feature type="region of interest" description="Disordered" evidence="6">
    <location>
        <begin position="1105"/>
        <end position="1182"/>
    </location>
</feature>
<dbReference type="Gene3D" id="2.30.29.30">
    <property type="entry name" value="Pleckstrin-homology domain (PH domain)/Phosphotyrosine-binding domain (PTB)"/>
    <property type="match status" value="1"/>
</dbReference>
<dbReference type="InterPro" id="IPR011993">
    <property type="entry name" value="PH-like_dom_sf"/>
</dbReference>
<feature type="compositionally biased region" description="Basic and acidic residues" evidence="6">
    <location>
        <begin position="1028"/>
        <end position="1038"/>
    </location>
</feature>
<dbReference type="InterPro" id="IPR000980">
    <property type="entry name" value="SH2"/>
</dbReference>
<feature type="compositionally biased region" description="Basic and acidic residues" evidence="6">
    <location>
        <begin position="194"/>
        <end position="204"/>
    </location>
</feature>
<dbReference type="InterPro" id="IPR051484">
    <property type="entry name" value="Tensin_PTEN_phosphatase"/>
</dbReference>
<evidence type="ECO:0000313" key="9">
    <source>
        <dbReference type="WBParaSite" id="Pan_g4524.t1"/>
    </source>
</evidence>
<feature type="compositionally biased region" description="Basic and acidic residues" evidence="6">
    <location>
        <begin position="950"/>
        <end position="962"/>
    </location>
</feature>
<feature type="compositionally biased region" description="Basic and acidic residues" evidence="6">
    <location>
        <begin position="1063"/>
        <end position="1080"/>
    </location>
</feature>
<feature type="compositionally biased region" description="Basic and acidic residues" evidence="6">
    <location>
        <begin position="639"/>
        <end position="648"/>
    </location>
</feature>